<evidence type="ECO:0000256" key="1">
    <source>
        <dbReference type="SAM" id="Phobius"/>
    </source>
</evidence>
<keyword evidence="1" id="KW-0812">Transmembrane</keyword>
<dbReference type="AlphaFoldDB" id="A0A1E3WFI5"/>
<evidence type="ECO:0000313" key="3">
    <source>
        <dbReference type="Proteomes" id="UP000095131"/>
    </source>
</evidence>
<gene>
    <name evidence="2" type="ORF">VSF3289_03700</name>
</gene>
<feature type="transmembrane region" description="Helical" evidence="1">
    <location>
        <begin position="38"/>
        <end position="56"/>
    </location>
</feature>
<dbReference type="EMBL" id="MDCJ01000007">
    <property type="protein sequence ID" value="ODS04561.1"/>
    <property type="molecule type" value="Genomic_DNA"/>
</dbReference>
<comment type="caution">
    <text evidence="2">The sequence shown here is derived from an EMBL/GenBank/DDBJ whole genome shotgun (WGS) entry which is preliminary data.</text>
</comment>
<organism evidence="2 3">
    <name type="scientific">Vibrio scophthalmi</name>
    <dbReference type="NCBI Taxonomy" id="45658"/>
    <lineage>
        <taxon>Bacteria</taxon>
        <taxon>Pseudomonadati</taxon>
        <taxon>Pseudomonadota</taxon>
        <taxon>Gammaproteobacteria</taxon>
        <taxon>Vibrionales</taxon>
        <taxon>Vibrionaceae</taxon>
        <taxon>Vibrio</taxon>
    </lineage>
</organism>
<protein>
    <submittedName>
        <fullName evidence="2">Uncharacterized protein</fullName>
    </submittedName>
</protein>
<dbReference type="PATRIC" id="fig|45658.8.peg.3668"/>
<keyword evidence="1" id="KW-1133">Transmembrane helix</keyword>
<evidence type="ECO:0000313" key="2">
    <source>
        <dbReference type="EMBL" id="ODS04561.1"/>
    </source>
</evidence>
<keyword evidence="1" id="KW-0472">Membrane</keyword>
<sequence length="131" mass="14540">MVAGLIGVLVADVGLIPSKISALGIEFTGIEQSNLLKLLFAIVVYYVFTFVIYAFSELSASKLSEYNEHLDSASDQIKNNVLINFLNSNLCEQRDFQELKSSALSFCRSSYEVVLPLVWGCYAAHAIYQVM</sequence>
<proteinExistence type="predicted"/>
<accession>A0A1E3WFI5</accession>
<reference evidence="2 3" key="1">
    <citation type="submission" date="2016-08" db="EMBL/GenBank/DDBJ databases">
        <title>Genome sequencing of Vibrio scophthalmi strain FP3289, an isolated from Paralichthys olivaceus.</title>
        <authorList>
            <person name="Han H.-J."/>
        </authorList>
    </citation>
    <scope>NUCLEOTIDE SEQUENCE [LARGE SCALE GENOMIC DNA]</scope>
    <source>
        <strain evidence="2 3">FP3289</strain>
    </source>
</reference>
<name>A0A1E3WFI5_9VIBR</name>
<dbReference type="Proteomes" id="UP000095131">
    <property type="component" value="Unassembled WGS sequence"/>
</dbReference>